<sequence>MNDGRKQEVENRINQIVDTVEKYTRTERHIEQNQDIISSEQMKHAEEIQDARKREIDTLKDKIVYGDNYKEDEQQNIIDNMINAAGYIKNNGENMSTKDLNNIKDKQANRKDQLETF</sequence>
<dbReference type="RefSeq" id="WP_183279074.1">
    <property type="nucleotide sequence ID" value="NZ_BLZR01000001.1"/>
</dbReference>
<accession>A0A6V8SKF3</accession>
<name>A0A6V8SKF3_9CLOT</name>
<dbReference type="AlphaFoldDB" id="A0A6V8SKF3"/>
<feature type="region of interest" description="Disordered" evidence="1">
    <location>
        <begin position="92"/>
        <end position="117"/>
    </location>
</feature>
<reference evidence="2 3" key="1">
    <citation type="submission" date="2020-07" db="EMBL/GenBank/DDBJ databases">
        <title>A new beta-1,3-glucan-decomposing anaerobic bacterium isolated from anoxic soil subjected to biological soil disinfestation.</title>
        <authorList>
            <person name="Ueki A."/>
            <person name="Tonouchi A."/>
        </authorList>
    </citation>
    <scope>NUCLEOTIDE SEQUENCE [LARGE SCALE GENOMIC DNA]</scope>
    <source>
        <strain evidence="2 3">TW1</strain>
    </source>
</reference>
<protein>
    <submittedName>
        <fullName evidence="2">Uncharacterized protein</fullName>
    </submittedName>
</protein>
<gene>
    <name evidence="2" type="ORF">bsdtw1_03869</name>
</gene>
<feature type="compositionally biased region" description="Basic and acidic residues" evidence="1">
    <location>
        <begin position="101"/>
        <end position="117"/>
    </location>
</feature>
<evidence type="ECO:0000256" key="1">
    <source>
        <dbReference type="SAM" id="MobiDB-lite"/>
    </source>
</evidence>
<evidence type="ECO:0000313" key="3">
    <source>
        <dbReference type="Proteomes" id="UP000580568"/>
    </source>
</evidence>
<dbReference type="Proteomes" id="UP000580568">
    <property type="component" value="Unassembled WGS sequence"/>
</dbReference>
<dbReference type="EMBL" id="BLZR01000001">
    <property type="protein sequence ID" value="GFP77709.1"/>
    <property type="molecule type" value="Genomic_DNA"/>
</dbReference>
<keyword evidence="3" id="KW-1185">Reference proteome</keyword>
<proteinExistence type="predicted"/>
<evidence type="ECO:0000313" key="2">
    <source>
        <dbReference type="EMBL" id="GFP77709.1"/>
    </source>
</evidence>
<organism evidence="2 3">
    <name type="scientific">Clostridium fungisolvens</name>
    <dbReference type="NCBI Taxonomy" id="1604897"/>
    <lineage>
        <taxon>Bacteria</taxon>
        <taxon>Bacillati</taxon>
        <taxon>Bacillota</taxon>
        <taxon>Clostridia</taxon>
        <taxon>Eubacteriales</taxon>
        <taxon>Clostridiaceae</taxon>
        <taxon>Clostridium</taxon>
    </lineage>
</organism>
<comment type="caution">
    <text evidence="2">The sequence shown here is derived from an EMBL/GenBank/DDBJ whole genome shotgun (WGS) entry which is preliminary data.</text>
</comment>